<evidence type="ECO:0000256" key="3">
    <source>
        <dbReference type="ARBA" id="ARBA00007931"/>
    </source>
</evidence>
<evidence type="ECO:0000256" key="6">
    <source>
        <dbReference type="ARBA" id="ARBA00022723"/>
    </source>
</evidence>
<keyword evidence="5 12" id="KW-0812">Transmembrane</keyword>
<name>A0A068NSD6_FIMGI</name>
<feature type="transmembrane region" description="Helical" evidence="12">
    <location>
        <begin position="31"/>
        <end position="49"/>
    </location>
</feature>
<feature type="transmembrane region" description="Helical" evidence="12">
    <location>
        <begin position="94"/>
        <end position="113"/>
    </location>
</feature>
<evidence type="ECO:0000256" key="8">
    <source>
        <dbReference type="ARBA" id="ARBA00022833"/>
    </source>
</evidence>
<dbReference type="PANTHER" id="PTHR39188">
    <property type="entry name" value="MEMBRANE-ASSOCIATED ZINC METALLOPROTEASE M50B"/>
    <property type="match status" value="1"/>
</dbReference>
<comment type="cofactor">
    <cofactor evidence="1">
        <name>Zn(2+)</name>
        <dbReference type="ChEBI" id="CHEBI:29105"/>
    </cofactor>
</comment>
<feature type="transmembrane region" description="Helical" evidence="12">
    <location>
        <begin position="61"/>
        <end position="82"/>
    </location>
</feature>
<dbReference type="KEGG" id="fgi:OP10G_2988"/>
<keyword evidence="10" id="KW-0482">Metalloprotease</keyword>
<evidence type="ECO:0000259" key="13">
    <source>
        <dbReference type="Pfam" id="PF02163"/>
    </source>
</evidence>
<evidence type="ECO:0000256" key="1">
    <source>
        <dbReference type="ARBA" id="ARBA00001947"/>
    </source>
</evidence>
<reference evidence="14 15" key="1">
    <citation type="journal article" date="2014" name="PLoS ONE">
        <title>The first complete genome sequence of the class fimbriimonadia in the phylum armatimonadetes.</title>
        <authorList>
            <person name="Hu Z.Y."/>
            <person name="Wang Y.Z."/>
            <person name="Im W.T."/>
            <person name="Wang S.Y."/>
            <person name="Zhao G.P."/>
            <person name="Zheng H.J."/>
            <person name="Quan Z.X."/>
        </authorList>
    </citation>
    <scope>NUCLEOTIDE SEQUENCE [LARGE SCALE GENOMIC DNA]</scope>
    <source>
        <strain evidence="14">Gsoil 348</strain>
    </source>
</reference>
<keyword evidence="11 12" id="KW-0472">Membrane</keyword>
<keyword evidence="7" id="KW-0378">Hydrolase</keyword>
<evidence type="ECO:0000313" key="15">
    <source>
        <dbReference type="Proteomes" id="UP000027982"/>
    </source>
</evidence>
<protein>
    <submittedName>
        <fullName evidence="14">Peptidase M50</fullName>
    </submittedName>
</protein>
<evidence type="ECO:0000313" key="14">
    <source>
        <dbReference type="EMBL" id="AIE86356.1"/>
    </source>
</evidence>
<dbReference type="GO" id="GO:0016020">
    <property type="term" value="C:membrane"/>
    <property type="evidence" value="ECO:0007669"/>
    <property type="project" value="UniProtKB-SubCell"/>
</dbReference>
<sequence length="241" mass="26448">MDLFHGIEYAALIVFSILCHELGHALTAKRLGMSGLSIMLHGFGGFATSSGYRNPTQRLKVVLAGPAVTFALGLICLGLGTLGSGLGSELGYQLFLIHFVGVINIWMGFLNLVPSLPWDGGQALQAILEHKHSEFKAMRAVAHLGLIITPPIFIYSLVAARGFAELFAAIGFITSLMTLLSSGGVKFGEFAADRRSRKEEVAFKQQSRARNDAYIEEVYERERQRDEKERLRKLFEGSGKD</sequence>
<comment type="similarity">
    <text evidence="3">Belongs to the peptidase M50B family.</text>
</comment>
<dbReference type="EMBL" id="CP007139">
    <property type="protein sequence ID" value="AIE86356.1"/>
    <property type="molecule type" value="Genomic_DNA"/>
</dbReference>
<organism evidence="14 15">
    <name type="scientific">Fimbriimonas ginsengisoli Gsoil 348</name>
    <dbReference type="NCBI Taxonomy" id="661478"/>
    <lineage>
        <taxon>Bacteria</taxon>
        <taxon>Bacillati</taxon>
        <taxon>Armatimonadota</taxon>
        <taxon>Fimbriimonadia</taxon>
        <taxon>Fimbriimonadales</taxon>
        <taxon>Fimbriimonadaceae</taxon>
        <taxon>Fimbriimonas</taxon>
    </lineage>
</organism>
<accession>A0A068NSD6</accession>
<keyword evidence="15" id="KW-1185">Reference proteome</keyword>
<comment type="subcellular location">
    <subcellularLocation>
        <location evidence="2">Membrane</location>
        <topology evidence="2">Multi-pass membrane protein</topology>
    </subcellularLocation>
</comment>
<keyword evidence="4" id="KW-0645">Protease</keyword>
<evidence type="ECO:0000256" key="4">
    <source>
        <dbReference type="ARBA" id="ARBA00022670"/>
    </source>
</evidence>
<evidence type="ECO:0000256" key="10">
    <source>
        <dbReference type="ARBA" id="ARBA00023049"/>
    </source>
</evidence>
<evidence type="ECO:0000256" key="5">
    <source>
        <dbReference type="ARBA" id="ARBA00022692"/>
    </source>
</evidence>
<evidence type="ECO:0000256" key="12">
    <source>
        <dbReference type="SAM" id="Phobius"/>
    </source>
</evidence>
<feature type="transmembrane region" description="Helical" evidence="12">
    <location>
        <begin position="140"/>
        <end position="160"/>
    </location>
</feature>
<keyword evidence="6" id="KW-0479">Metal-binding</keyword>
<feature type="domain" description="Peptidase M50" evidence="13">
    <location>
        <begin position="96"/>
        <end position="147"/>
    </location>
</feature>
<dbReference type="AlphaFoldDB" id="A0A068NSD6"/>
<evidence type="ECO:0000256" key="9">
    <source>
        <dbReference type="ARBA" id="ARBA00022989"/>
    </source>
</evidence>
<dbReference type="GO" id="GO:0046872">
    <property type="term" value="F:metal ion binding"/>
    <property type="evidence" value="ECO:0007669"/>
    <property type="project" value="UniProtKB-KW"/>
</dbReference>
<dbReference type="GO" id="GO:0008237">
    <property type="term" value="F:metallopeptidase activity"/>
    <property type="evidence" value="ECO:0007669"/>
    <property type="project" value="UniProtKB-KW"/>
</dbReference>
<dbReference type="STRING" id="661478.OP10G_2988"/>
<feature type="transmembrane region" description="Helical" evidence="12">
    <location>
        <begin position="166"/>
        <end position="188"/>
    </location>
</feature>
<dbReference type="Proteomes" id="UP000027982">
    <property type="component" value="Chromosome"/>
</dbReference>
<dbReference type="Pfam" id="PF02163">
    <property type="entry name" value="Peptidase_M50"/>
    <property type="match status" value="2"/>
</dbReference>
<evidence type="ECO:0000256" key="11">
    <source>
        <dbReference type="ARBA" id="ARBA00023136"/>
    </source>
</evidence>
<evidence type="ECO:0000256" key="2">
    <source>
        <dbReference type="ARBA" id="ARBA00004141"/>
    </source>
</evidence>
<dbReference type="HOGENOM" id="CLU_1150507_0_0_0"/>
<keyword evidence="9 12" id="KW-1133">Transmembrane helix</keyword>
<evidence type="ECO:0000256" key="7">
    <source>
        <dbReference type="ARBA" id="ARBA00022801"/>
    </source>
</evidence>
<dbReference type="eggNOG" id="COG1994">
    <property type="taxonomic scope" value="Bacteria"/>
</dbReference>
<keyword evidence="8" id="KW-0862">Zinc</keyword>
<gene>
    <name evidence="14" type="ORF">OP10G_2988</name>
</gene>
<dbReference type="GO" id="GO:0006508">
    <property type="term" value="P:proteolysis"/>
    <property type="evidence" value="ECO:0007669"/>
    <property type="project" value="UniProtKB-KW"/>
</dbReference>
<dbReference type="InterPro" id="IPR008915">
    <property type="entry name" value="Peptidase_M50"/>
</dbReference>
<dbReference type="PANTHER" id="PTHR39188:SF3">
    <property type="entry name" value="STAGE IV SPORULATION PROTEIN FB"/>
    <property type="match status" value="1"/>
</dbReference>
<proteinExistence type="inferred from homology"/>
<feature type="domain" description="Peptidase M50" evidence="13">
    <location>
        <begin position="10"/>
        <end position="82"/>
    </location>
</feature>